<gene>
    <name evidence="2" type="ORF">MMSR116_08885</name>
</gene>
<sequence length="105" mass="12258">MHQATERHYRCVLLVLTLYSPKLHRLDRLRSQAESLNARSTAAWPRDTKFARRCFARLNRTYVEARYAPHYEITSEELAWLTDRVDSLSCVIESICPTNFSASPK</sequence>
<dbReference type="EMBL" id="CP043538">
    <property type="protein sequence ID" value="QGY01980.1"/>
    <property type="molecule type" value="Genomic_DNA"/>
</dbReference>
<dbReference type="OrthoDB" id="559450at2"/>
<dbReference type="AlphaFoldDB" id="A0A6B9FH96"/>
<feature type="domain" description="HEPN" evidence="1">
    <location>
        <begin position="1"/>
        <end position="95"/>
    </location>
</feature>
<evidence type="ECO:0000313" key="2">
    <source>
        <dbReference type="EMBL" id="QGY01980.1"/>
    </source>
</evidence>
<reference evidence="2 3" key="2">
    <citation type="journal article" date="2013" name="Genome Announc.">
        <title>Draft Genome Sequence of Methylobacterium mesophilicum Strain SR1.6/6, Isolated from Citrus sinensis.</title>
        <authorList>
            <person name="Marinho Almeida D."/>
            <person name="Dini-Andreote F."/>
            <person name="Camargo Neves A.A."/>
            <person name="Juca Ramos R.T."/>
            <person name="Andreote F.D."/>
            <person name="Carneiro A.R."/>
            <person name="Oliveira de Souza Lima A."/>
            <person name="Caracciolo Gomes de Sa P.H."/>
            <person name="Ribeiro Barbosa M.S."/>
            <person name="Araujo W.L."/>
            <person name="Silva A."/>
        </authorList>
    </citation>
    <scope>NUCLEOTIDE SEQUENCE [LARGE SCALE GENOMIC DNA]</scope>
    <source>
        <strain evidence="2 3">SR1.6/6</strain>
    </source>
</reference>
<evidence type="ECO:0000259" key="1">
    <source>
        <dbReference type="PROSITE" id="PS50910"/>
    </source>
</evidence>
<proteinExistence type="predicted"/>
<reference evidence="2 3" key="1">
    <citation type="journal article" date="2012" name="Genet. Mol. Biol.">
        <title>Analysis of 16S rRNA and mxaF genes revealing insights into Methylobacterium niche-specific plant association.</title>
        <authorList>
            <person name="Dourado M.N."/>
            <person name="Andreote F.D."/>
            <person name="Dini-Andreote F."/>
            <person name="Conti R."/>
            <person name="Araujo J.M."/>
            <person name="Araujo W.L."/>
        </authorList>
    </citation>
    <scope>NUCLEOTIDE SEQUENCE [LARGE SCALE GENOMIC DNA]</scope>
    <source>
        <strain evidence="2 3">SR1.6/6</strain>
    </source>
</reference>
<dbReference type="PROSITE" id="PS50910">
    <property type="entry name" value="HEPN"/>
    <property type="match status" value="1"/>
</dbReference>
<dbReference type="KEGG" id="mmes:MMSR116_08885"/>
<accession>A0A6B9FH96</accession>
<dbReference type="Gene3D" id="1.20.120.330">
    <property type="entry name" value="Nucleotidyltransferases domain 2"/>
    <property type="match status" value="1"/>
</dbReference>
<dbReference type="Proteomes" id="UP000012488">
    <property type="component" value="Chromosome"/>
</dbReference>
<protein>
    <submittedName>
        <fullName evidence="2">HEPN domain-containing protein</fullName>
    </submittedName>
</protein>
<dbReference type="InterPro" id="IPR007842">
    <property type="entry name" value="HEPN_dom"/>
</dbReference>
<dbReference type="RefSeq" id="WP_083920257.1">
    <property type="nucleotide sequence ID" value="NZ_CP043538.1"/>
</dbReference>
<organism evidence="2 3">
    <name type="scientific">Methylobacterium mesophilicum SR1.6/6</name>
    <dbReference type="NCBI Taxonomy" id="908290"/>
    <lineage>
        <taxon>Bacteria</taxon>
        <taxon>Pseudomonadati</taxon>
        <taxon>Pseudomonadota</taxon>
        <taxon>Alphaproteobacteria</taxon>
        <taxon>Hyphomicrobiales</taxon>
        <taxon>Methylobacteriaceae</taxon>
        <taxon>Methylobacterium</taxon>
    </lineage>
</organism>
<evidence type="ECO:0000313" key="3">
    <source>
        <dbReference type="Proteomes" id="UP000012488"/>
    </source>
</evidence>
<name>A0A6B9FH96_9HYPH</name>